<dbReference type="HAMAP" id="MF_00167">
    <property type="entry name" value="CsrA"/>
    <property type="match status" value="1"/>
</dbReference>
<dbReference type="SUPFAM" id="SSF117130">
    <property type="entry name" value="CsrA-like"/>
    <property type="match status" value="1"/>
</dbReference>
<keyword evidence="3 4" id="KW-0694">RNA-binding</keyword>
<keyword evidence="4" id="KW-0678">Repressor</keyword>
<sequence>MNMLILTRKKGEVIQIGPDIEITIAEIRGDQVKIGIQAPQNIEIHRKEVYLQIQAENEAASEAIADLFTLLPKTDKE</sequence>
<dbReference type="Pfam" id="PF02599">
    <property type="entry name" value="CsrA"/>
    <property type="match status" value="1"/>
</dbReference>
<dbReference type="NCBIfam" id="NF002469">
    <property type="entry name" value="PRK01712.1"/>
    <property type="match status" value="1"/>
</dbReference>
<comment type="function">
    <text evidence="4">A translational regulator that binds mRNA to regulate translation initiation and/or mRNA stability. Usually binds in the 5'-UTR at or near the Shine-Dalgarno sequence preventing ribosome-binding, thus repressing translation. Its main target seems to be the major flagellin gene, while its function is anatagonized by FliW.</text>
</comment>
<comment type="caution">
    <text evidence="5">The sequence shown here is derived from an EMBL/GenBank/DDBJ whole genome shotgun (WGS) entry which is preliminary data.</text>
</comment>
<dbReference type="InterPro" id="IPR036107">
    <property type="entry name" value="CsrA_sf"/>
</dbReference>
<comment type="similarity">
    <text evidence="4">Belongs to the CsrA/RsmA family.</text>
</comment>
<dbReference type="EMBL" id="JAUSTT010000018">
    <property type="protein sequence ID" value="MDQ0177083.1"/>
    <property type="molecule type" value="Genomic_DNA"/>
</dbReference>
<keyword evidence="2 4" id="KW-0810">Translation regulation</keyword>
<dbReference type="PANTHER" id="PTHR34984">
    <property type="entry name" value="CARBON STORAGE REGULATOR"/>
    <property type="match status" value="1"/>
</dbReference>
<gene>
    <name evidence="4" type="primary">csrA</name>
    <name evidence="5" type="ORF">J2S08_002962</name>
</gene>
<keyword evidence="6" id="KW-1185">Reference proteome</keyword>
<dbReference type="InterPro" id="IPR003751">
    <property type="entry name" value="CsrA"/>
</dbReference>
<organism evidence="5 6">
    <name type="scientific">Bacillus chungangensis</name>
    <dbReference type="NCBI Taxonomy" id="587633"/>
    <lineage>
        <taxon>Bacteria</taxon>
        <taxon>Bacillati</taxon>
        <taxon>Bacillota</taxon>
        <taxon>Bacilli</taxon>
        <taxon>Bacillales</taxon>
        <taxon>Bacillaceae</taxon>
        <taxon>Bacillus</taxon>
    </lineage>
</organism>
<dbReference type="Gene3D" id="2.60.40.4380">
    <property type="entry name" value="Translational regulator CsrA"/>
    <property type="match status" value="1"/>
</dbReference>
<dbReference type="Proteomes" id="UP001223586">
    <property type="component" value="Unassembled WGS sequence"/>
</dbReference>
<evidence type="ECO:0000313" key="5">
    <source>
        <dbReference type="EMBL" id="MDQ0177083.1"/>
    </source>
</evidence>
<evidence type="ECO:0000256" key="2">
    <source>
        <dbReference type="ARBA" id="ARBA00022845"/>
    </source>
</evidence>
<keyword evidence="4" id="KW-1005">Bacterial flagellum biogenesis</keyword>
<evidence type="ECO:0000256" key="3">
    <source>
        <dbReference type="ARBA" id="ARBA00022884"/>
    </source>
</evidence>
<accession>A0ABT9WUV5</accession>
<evidence type="ECO:0000256" key="1">
    <source>
        <dbReference type="ARBA" id="ARBA00022490"/>
    </source>
</evidence>
<dbReference type="NCBIfam" id="TIGR00202">
    <property type="entry name" value="csrA"/>
    <property type="match status" value="1"/>
</dbReference>
<dbReference type="PANTHER" id="PTHR34984:SF1">
    <property type="entry name" value="CARBON STORAGE REGULATOR"/>
    <property type="match status" value="1"/>
</dbReference>
<keyword evidence="1 4" id="KW-0963">Cytoplasm</keyword>
<comment type="subunit">
    <text evidence="4">Homodimer; the beta-strands of each monomer intercalate to form a hydrophobic core, while the alpha-helices form wings that extend away from the core.</text>
</comment>
<evidence type="ECO:0000256" key="4">
    <source>
        <dbReference type="HAMAP-Rule" id="MF_00167"/>
    </source>
</evidence>
<name>A0ABT9WUV5_9BACI</name>
<reference evidence="5 6" key="1">
    <citation type="submission" date="2023-07" db="EMBL/GenBank/DDBJ databases">
        <title>Genomic Encyclopedia of Type Strains, Phase IV (KMG-IV): sequencing the most valuable type-strain genomes for metagenomic binning, comparative biology and taxonomic classification.</title>
        <authorList>
            <person name="Goeker M."/>
        </authorList>
    </citation>
    <scope>NUCLEOTIDE SEQUENCE [LARGE SCALE GENOMIC DNA]</scope>
    <source>
        <strain evidence="5 6">DSM 23837</strain>
    </source>
</reference>
<protein>
    <recommendedName>
        <fullName evidence="4">Translational regulator CsrA</fullName>
    </recommendedName>
</protein>
<comment type="subcellular location">
    <subcellularLocation>
        <location evidence="4">Cytoplasm</location>
    </subcellularLocation>
</comment>
<proteinExistence type="inferred from homology"/>
<evidence type="ECO:0000313" key="6">
    <source>
        <dbReference type="Proteomes" id="UP001223586"/>
    </source>
</evidence>